<dbReference type="FunFam" id="2.20.25.190:FF:000001">
    <property type="entry name" value="Transcription elongation factor 1 homolog"/>
    <property type="match status" value="1"/>
</dbReference>
<dbReference type="InterPro" id="IPR038567">
    <property type="entry name" value="T_Elf1_sf"/>
</dbReference>
<organism evidence="12 13">
    <name type="scientific">Pseudocercospora musae</name>
    <dbReference type="NCBI Taxonomy" id="113226"/>
    <lineage>
        <taxon>Eukaryota</taxon>
        <taxon>Fungi</taxon>
        <taxon>Dikarya</taxon>
        <taxon>Ascomycota</taxon>
        <taxon>Pezizomycotina</taxon>
        <taxon>Dothideomycetes</taxon>
        <taxon>Dothideomycetidae</taxon>
        <taxon>Mycosphaerellales</taxon>
        <taxon>Mycosphaerellaceae</taxon>
        <taxon>Pseudocercospora</taxon>
    </lineage>
</organism>
<evidence type="ECO:0000256" key="9">
    <source>
        <dbReference type="ARBA" id="ARBA00023242"/>
    </source>
</evidence>
<name>A0A139IMY0_9PEZI</name>
<comment type="subcellular location">
    <subcellularLocation>
        <location evidence="2 10">Nucleus</location>
    </subcellularLocation>
</comment>
<comment type="similarity">
    <text evidence="3 10">Belongs to the ELOF1 family.</text>
</comment>
<gene>
    <name evidence="12" type="ORF">AC579_5091</name>
</gene>
<comment type="function">
    <text evidence="1 10">Transcription elongation factor implicated in the maintenance of proper chromatin structure in actively transcribed regions.</text>
</comment>
<keyword evidence="9 10" id="KW-0539">Nucleus</keyword>
<dbReference type="Pfam" id="PF05129">
    <property type="entry name" value="Zn_ribbon_Elf1"/>
    <property type="match status" value="1"/>
</dbReference>
<dbReference type="InterPro" id="IPR007808">
    <property type="entry name" value="Elf1"/>
</dbReference>
<evidence type="ECO:0000313" key="12">
    <source>
        <dbReference type="EMBL" id="KXT16113.1"/>
    </source>
</evidence>
<dbReference type="Proteomes" id="UP000073492">
    <property type="component" value="Unassembled WGS sequence"/>
</dbReference>
<evidence type="ECO:0000256" key="6">
    <source>
        <dbReference type="ARBA" id="ARBA00022833"/>
    </source>
</evidence>
<evidence type="ECO:0000256" key="2">
    <source>
        <dbReference type="ARBA" id="ARBA00004123"/>
    </source>
</evidence>
<sequence>MGKRKKSSRGPVKKKKEVLGTTFKCVFCNHENSVSVKIDKKAGVGNLSCKSCSQSFQTGTNYLSQPVDVYSDWIDACDTVAKETASGTAQPATFRPTASAVASRAGLAPGETYTDEDKGFIDDEGVEDEADYADD</sequence>
<reference evidence="12 13" key="1">
    <citation type="submission" date="2015-07" db="EMBL/GenBank/DDBJ databases">
        <title>Comparative genomics of the Sigatoka disease complex on banana suggests a link between parallel evolutionary changes in Pseudocercospora fijiensis and Pseudocercospora eumusae and increased virulence on the banana host.</title>
        <authorList>
            <person name="Chang T.-C."/>
            <person name="Salvucci A."/>
            <person name="Crous P.W."/>
            <person name="Stergiopoulos I."/>
        </authorList>
    </citation>
    <scope>NUCLEOTIDE SEQUENCE [LARGE SCALE GENOMIC DNA]</scope>
    <source>
        <strain evidence="12 13">CBS 116634</strain>
    </source>
</reference>
<evidence type="ECO:0000256" key="4">
    <source>
        <dbReference type="ARBA" id="ARBA00022723"/>
    </source>
</evidence>
<dbReference type="GO" id="GO:0008023">
    <property type="term" value="C:transcription elongation factor complex"/>
    <property type="evidence" value="ECO:0007669"/>
    <property type="project" value="TreeGrafter"/>
</dbReference>
<evidence type="ECO:0000256" key="10">
    <source>
        <dbReference type="RuleBase" id="RU364033"/>
    </source>
</evidence>
<dbReference type="Gene3D" id="2.20.25.190">
    <property type="match status" value="1"/>
</dbReference>
<dbReference type="EMBL" id="LFZO01000044">
    <property type="protein sequence ID" value="KXT16113.1"/>
    <property type="molecule type" value="Genomic_DNA"/>
</dbReference>
<evidence type="ECO:0000256" key="8">
    <source>
        <dbReference type="ARBA" id="ARBA00023163"/>
    </source>
</evidence>
<keyword evidence="8 10" id="KW-0804">Transcription</keyword>
<dbReference type="GO" id="GO:0000993">
    <property type="term" value="F:RNA polymerase II complex binding"/>
    <property type="evidence" value="ECO:0007669"/>
    <property type="project" value="TreeGrafter"/>
</dbReference>
<dbReference type="AlphaFoldDB" id="A0A139IMY0"/>
<dbReference type="STRING" id="113226.A0A139IMY0"/>
<dbReference type="PANTHER" id="PTHR20934:SF0">
    <property type="entry name" value="TRANSCRIPTION ELONGATION FACTOR 1 HOMOLOG"/>
    <property type="match status" value="1"/>
</dbReference>
<evidence type="ECO:0000256" key="3">
    <source>
        <dbReference type="ARBA" id="ARBA00009730"/>
    </source>
</evidence>
<proteinExistence type="inferred from homology"/>
<dbReference type="EMBL" id="LFZO01000044">
    <property type="protein sequence ID" value="KXT16112.1"/>
    <property type="molecule type" value="Genomic_DNA"/>
</dbReference>
<keyword evidence="6 10" id="KW-0862">Zinc</keyword>
<keyword evidence="13" id="KW-1185">Reference proteome</keyword>
<evidence type="ECO:0000256" key="1">
    <source>
        <dbReference type="ARBA" id="ARBA00003357"/>
    </source>
</evidence>
<feature type="compositionally biased region" description="Acidic residues" evidence="11">
    <location>
        <begin position="122"/>
        <end position="135"/>
    </location>
</feature>
<evidence type="ECO:0000313" key="13">
    <source>
        <dbReference type="Proteomes" id="UP000073492"/>
    </source>
</evidence>
<keyword evidence="7 10" id="KW-0805">Transcription regulation</keyword>
<dbReference type="SUPFAM" id="SSF57783">
    <property type="entry name" value="Zinc beta-ribbon"/>
    <property type="match status" value="1"/>
</dbReference>
<evidence type="ECO:0000256" key="11">
    <source>
        <dbReference type="SAM" id="MobiDB-lite"/>
    </source>
</evidence>
<evidence type="ECO:0000256" key="7">
    <source>
        <dbReference type="ARBA" id="ARBA00023015"/>
    </source>
</evidence>
<dbReference type="GO" id="GO:0006368">
    <property type="term" value="P:transcription elongation by RNA polymerase II"/>
    <property type="evidence" value="ECO:0007669"/>
    <property type="project" value="TreeGrafter"/>
</dbReference>
<keyword evidence="5 10" id="KW-0863">Zinc-finger</keyword>
<comment type="caution">
    <text evidence="12">The sequence shown here is derived from an EMBL/GenBank/DDBJ whole genome shotgun (WGS) entry which is preliminary data.</text>
</comment>
<feature type="region of interest" description="Disordered" evidence="11">
    <location>
        <begin position="88"/>
        <end position="135"/>
    </location>
</feature>
<dbReference type="GO" id="GO:0008270">
    <property type="term" value="F:zinc ion binding"/>
    <property type="evidence" value="ECO:0007669"/>
    <property type="project" value="UniProtKB-KW"/>
</dbReference>
<dbReference type="PANTHER" id="PTHR20934">
    <property type="entry name" value="TRANSCRIPTION ELONGATION FACTOR 1 HOMOLOG"/>
    <property type="match status" value="1"/>
</dbReference>
<evidence type="ECO:0000256" key="5">
    <source>
        <dbReference type="ARBA" id="ARBA00022771"/>
    </source>
</evidence>
<protein>
    <recommendedName>
        <fullName evidence="10">Transcription elongation factor 1 homolog</fullName>
    </recommendedName>
</protein>
<accession>A0A139IMY0</accession>
<keyword evidence="4 10" id="KW-0479">Metal-binding</keyword>